<reference evidence="2 3" key="1">
    <citation type="submission" date="2017-03" db="EMBL/GenBank/DDBJ databases">
        <title>Genomes of endolithic fungi from Antarctica.</title>
        <authorList>
            <person name="Coleine C."/>
            <person name="Masonjones S."/>
            <person name="Stajich J.E."/>
        </authorList>
    </citation>
    <scope>NUCLEOTIDE SEQUENCE [LARGE SCALE GENOMIC DNA]</scope>
    <source>
        <strain evidence="2 3">CCFEE 6315</strain>
    </source>
</reference>
<evidence type="ECO:0000256" key="1">
    <source>
        <dbReference type="SAM" id="SignalP"/>
    </source>
</evidence>
<gene>
    <name evidence="2" type="ORF">B0A50_05933</name>
</gene>
<comment type="caution">
    <text evidence="2">The sequence shown here is derived from an EMBL/GenBank/DDBJ whole genome shotgun (WGS) entry which is preliminary data.</text>
</comment>
<feature type="chain" id="PRO_5020609875" description="3-carboxymuconate cyclase" evidence="1">
    <location>
        <begin position="16"/>
        <end position="420"/>
    </location>
</feature>
<feature type="signal peptide" evidence="1">
    <location>
        <begin position="1"/>
        <end position="15"/>
    </location>
</feature>
<dbReference type="EMBL" id="NAJL01000037">
    <property type="protein sequence ID" value="TKA25235.1"/>
    <property type="molecule type" value="Genomic_DNA"/>
</dbReference>
<evidence type="ECO:0000313" key="2">
    <source>
        <dbReference type="EMBL" id="TKA25235.1"/>
    </source>
</evidence>
<organism evidence="2 3">
    <name type="scientific">Salinomyces thailandicus</name>
    <dbReference type="NCBI Taxonomy" id="706561"/>
    <lineage>
        <taxon>Eukaryota</taxon>
        <taxon>Fungi</taxon>
        <taxon>Dikarya</taxon>
        <taxon>Ascomycota</taxon>
        <taxon>Pezizomycotina</taxon>
        <taxon>Dothideomycetes</taxon>
        <taxon>Dothideomycetidae</taxon>
        <taxon>Mycosphaerellales</taxon>
        <taxon>Teratosphaeriaceae</taxon>
        <taxon>Salinomyces</taxon>
    </lineage>
</organism>
<protein>
    <recommendedName>
        <fullName evidence="4">3-carboxymuconate cyclase</fullName>
    </recommendedName>
</protein>
<evidence type="ECO:0008006" key="4">
    <source>
        <dbReference type="Google" id="ProtNLM"/>
    </source>
</evidence>
<proteinExistence type="predicted"/>
<keyword evidence="1" id="KW-0732">Signal</keyword>
<dbReference type="Gene3D" id="2.130.10.10">
    <property type="entry name" value="YVTN repeat-like/Quinoprotein amine dehydrogenase"/>
    <property type="match status" value="1"/>
</dbReference>
<dbReference type="SUPFAM" id="SSF50969">
    <property type="entry name" value="YVTN repeat-like/Quinoprotein amine dehydrogenase"/>
    <property type="match status" value="1"/>
</dbReference>
<dbReference type="InterPro" id="IPR011044">
    <property type="entry name" value="Quino_amine_DH_bsu"/>
</dbReference>
<dbReference type="OrthoDB" id="10006285at2759"/>
<keyword evidence="3" id="KW-1185">Reference proteome</keyword>
<dbReference type="Proteomes" id="UP000308549">
    <property type="component" value="Unassembled WGS sequence"/>
</dbReference>
<evidence type="ECO:0000313" key="3">
    <source>
        <dbReference type="Proteomes" id="UP000308549"/>
    </source>
</evidence>
<name>A0A4U0TTU9_9PEZI</name>
<dbReference type="InterPro" id="IPR015943">
    <property type="entry name" value="WD40/YVTN_repeat-like_dom_sf"/>
</dbReference>
<sequence>MHALSLLPLASVALAAPFGSGPSHSFGGGPDAHDHWFGHGSFRHGGHHGAPGHYYGGMTRAAYFLDNNPNGSAIIALTVGEDGQLSNPVRTSTNGYGAISVNPDGTPRAVDTLSSQGSVTVSGDMLFTVNSGSNEVVMFHIDPRDPSHLTMVGSPASTMGEVPVSVDYSHELRTACVLNGGAVAGVSCFYVDPFHGLSAQGSMRSLGYDFNQTTPPTAPAGTASQIIFDPASKAVFAILKGYAGPPAIPGSIVAYRAENGMIGKEPVRTQVSDIINDFGSVFLSETRLFMTEVSFGAAILDIDYDTLKLSEEEHIIVENQTAICWSAYDEALNTAYAPDAGAPVVYTVNPSNGAQNTPIAVPDETQGLFDSAIGSKHYMYSLAAANAINVLDLEAEKNVQLFNLSSVGDRMPFTGLALWP</sequence>
<dbReference type="AlphaFoldDB" id="A0A4U0TTU9"/>
<accession>A0A4U0TTU9</accession>